<name>A0ABV7FAV5_9GAMM</name>
<feature type="signal peptide" evidence="1">
    <location>
        <begin position="1"/>
        <end position="32"/>
    </location>
</feature>
<dbReference type="InterPro" id="IPR011990">
    <property type="entry name" value="TPR-like_helical_dom_sf"/>
</dbReference>
<reference evidence="3" key="1">
    <citation type="journal article" date="2019" name="Int. J. Syst. Evol. Microbiol.">
        <title>The Global Catalogue of Microorganisms (GCM) 10K type strain sequencing project: providing services to taxonomists for standard genome sequencing and annotation.</title>
        <authorList>
            <consortium name="The Broad Institute Genomics Platform"/>
            <consortium name="The Broad Institute Genome Sequencing Center for Infectious Disease"/>
            <person name="Wu L."/>
            <person name="Ma J."/>
        </authorList>
    </citation>
    <scope>NUCLEOTIDE SEQUENCE [LARGE SCALE GENOMIC DNA]</scope>
    <source>
        <strain evidence="3">KCTC 52237</strain>
    </source>
</reference>
<protein>
    <submittedName>
        <fullName evidence="2">Tetratricopeptide repeat protein</fullName>
    </submittedName>
</protein>
<dbReference type="Gene3D" id="1.25.40.10">
    <property type="entry name" value="Tetratricopeptide repeat domain"/>
    <property type="match status" value="1"/>
</dbReference>
<evidence type="ECO:0000313" key="2">
    <source>
        <dbReference type="EMBL" id="MFC3114675.1"/>
    </source>
</evidence>
<organism evidence="2 3">
    <name type="scientific">Cellvibrio fontiphilus</name>
    <dbReference type="NCBI Taxonomy" id="1815559"/>
    <lineage>
        <taxon>Bacteria</taxon>
        <taxon>Pseudomonadati</taxon>
        <taxon>Pseudomonadota</taxon>
        <taxon>Gammaproteobacteria</taxon>
        <taxon>Cellvibrionales</taxon>
        <taxon>Cellvibrionaceae</taxon>
        <taxon>Cellvibrio</taxon>
    </lineage>
</organism>
<evidence type="ECO:0000313" key="3">
    <source>
        <dbReference type="Proteomes" id="UP001595555"/>
    </source>
</evidence>
<evidence type="ECO:0000256" key="1">
    <source>
        <dbReference type="SAM" id="SignalP"/>
    </source>
</evidence>
<keyword evidence="3" id="KW-1185">Reference proteome</keyword>
<proteinExistence type="predicted"/>
<keyword evidence="1" id="KW-0732">Signal</keyword>
<sequence>MKQNNASVRLFIFMVCSALLLTAICSSYYVLADETALKPPPTSAEELILSGDAYCNQAQQASMFSALALAKKCIAQYEAAVEQFPDNADALVAAMRFYFEAPGFAGGSSKKGRELLARLDKISAEDANTYRVFLHEKEGDPAGAMALADKLSQQPFASARNHYELARFYRDKQQLAKAKPLFEALRNQPVTAANQWYVNDSLLQLGEIILAEKQDVNASIALIEEYKRKNTDPQDQHYFWSTWSLAKAYKAKGNTEKYTQLVQQIQAEDYQANAEFAKRFEAGIKSNE</sequence>
<accession>A0ABV7FAV5</accession>
<gene>
    <name evidence="2" type="ORF">ACFODX_03835</name>
</gene>
<dbReference type="Proteomes" id="UP001595555">
    <property type="component" value="Unassembled WGS sequence"/>
</dbReference>
<comment type="caution">
    <text evidence="2">The sequence shown here is derived from an EMBL/GenBank/DDBJ whole genome shotgun (WGS) entry which is preliminary data.</text>
</comment>
<dbReference type="RefSeq" id="WP_378116227.1">
    <property type="nucleotide sequence ID" value="NZ_JBHRTF010000002.1"/>
</dbReference>
<dbReference type="EMBL" id="JBHRTF010000002">
    <property type="protein sequence ID" value="MFC3114675.1"/>
    <property type="molecule type" value="Genomic_DNA"/>
</dbReference>
<dbReference type="SUPFAM" id="SSF48452">
    <property type="entry name" value="TPR-like"/>
    <property type="match status" value="1"/>
</dbReference>
<feature type="chain" id="PRO_5045180003" evidence="1">
    <location>
        <begin position="33"/>
        <end position="288"/>
    </location>
</feature>